<keyword evidence="4 6" id="KW-0238">DNA-binding</keyword>
<reference evidence="9 10" key="1">
    <citation type="submission" date="2020-11" db="EMBL/GenBank/DDBJ databases">
        <authorList>
            <person name="Sun Q."/>
        </authorList>
    </citation>
    <scope>NUCLEOTIDE SEQUENCE [LARGE SCALE GENOMIC DNA]</scope>
    <source>
        <strain evidence="9 10">P8398</strain>
    </source>
</reference>
<proteinExistence type="inferred from homology"/>
<dbReference type="InterPro" id="IPR036388">
    <property type="entry name" value="WH-like_DNA-bd_sf"/>
</dbReference>
<evidence type="ECO:0000256" key="4">
    <source>
        <dbReference type="ARBA" id="ARBA00023125"/>
    </source>
</evidence>
<dbReference type="InterPro" id="IPR007627">
    <property type="entry name" value="RNA_pol_sigma70_r2"/>
</dbReference>
<dbReference type="NCBIfam" id="TIGR02937">
    <property type="entry name" value="sigma70-ECF"/>
    <property type="match status" value="1"/>
</dbReference>
<dbReference type="PANTHER" id="PTHR43133">
    <property type="entry name" value="RNA POLYMERASE ECF-TYPE SIGMA FACTO"/>
    <property type="match status" value="1"/>
</dbReference>
<evidence type="ECO:0000313" key="10">
    <source>
        <dbReference type="Proteomes" id="UP000662888"/>
    </source>
</evidence>
<dbReference type="Gene3D" id="1.10.1740.10">
    <property type="match status" value="1"/>
</dbReference>
<evidence type="ECO:0000259" key="8">
    <source>
        <dbReference type="Pfam" id="PF08281"/>
    </source>
</evidence>
<protein>
    <recommendedName>
        <fullName evidence="6">RNA polymerase sigma factor</fullName>
    </recommendedName>
</protein>
<dbReference type="InterPro" id="IPR000838">
    <property type="entry name" value="RNA_pol_sigma70_ECF_CS"/>
</dbReference>
<dbReference type="InterPro" id="IPR014284">
    <property type="entry name" value="RNA_pol_sigma-70_dom"/>
</dbReference>
<dbReference type="InterPro" id="IPR013249">
    <property type="entry name" value="RNA_pol_sigma70_r4_t2"/>
</dbReference>
<comment type="similarity">
    <text evidence="1 6">Belongs to the sigma-70 factor family. ECF subfamily.</text>
</comment>
<evidence type="ECO:0000256" key="3">
    <source>
        <dbReference type="ARBA" id="ARBA00023082"/>
    </source>
</evidence>
<feature type="domain" description="RNA polymerase sigma-70 region 2" evidence="7">
    <location>
        <begin position="19"/>
        <end position="85"/>
    </location>
</feature>
<dbReference type="SUPFAM" id="SSF88946">
    <property type="entry name" value="Sigma2 domain of RNA polymerase sigma factors"/>
    <property type="match status" value="1"/>
</dbReference>
<sequence length="178" mass="20098">MTIEYTASPAAAAIDVQRLFLAHRQHLVRFVQRYTRSLEDAEDVVQNTFIEAMRCADRFSGLSKPSTWLFGIALNLARNQVRRNSADLYEPVEEGFMEQIADQFANPADRYASRQITRQIDSLLRSLPPKIRETFDVVVNGDATYEQAADYLAIPVGTVRSRVSRVRAAVRQQFGSAA</sequence>
<keyword evidence="5 6" id="KW-0804">Transcription</keyword>
<dbReference type="EMBL" id="CP065053">
    <property type="protein sequence ID" value="QPI47661.1"/>
    <property type="molecule type" value="Genomic_DNA"/>
</dbReference>
<dbReference type="InterPro" id="IPR013324">
    <property type="entry name" value="RNA_pol_sigma_r3/r4-like"/>
</dbReference>
<accession>A0AA48W948</accession>
<keyword evidence="2 6" id="KW-0805">Transcription regulation</keyword>
<dbReference type="InterPro" id="IPR013325">
    <property type="entry name" value="RNA_pol_sigma_r2"/>
</dbReference>
<evidence type="ECO:0000256" key="5">
    <source>
        <dbReference type="ARBA" id="ARBA00023163"/>
    </source>
</evidence>
<evidence type="ECO:0000256" key="1">
    <source>
        <dbReference type="ARBA" id="ARBA00010641"/>
    </source>
</evidence>
<evidence type="ECO:0000256" key="2">
    <source>
        <dbReference type="ARBA" id="ARBA00023015"/>
    </source>
</evidence>
<keyword evidence="10" id="KW-1185">Reference proteome</keyword>
<evidence type="ECO:0000313" key="9">
    <source>
        <dbReference type="EMBL" id="QPI47661.1"/>
    </source>
</evidence>
<evidence type="ECO:0000259" key="7">
    <source>
        <dbReference type="Pfam" id="PF04542"/>
    </source>
</evidence>
<dbReference type="SUPFAM" id="SSF88659">
    <property type="entry name" value="Sigma3 and sigma4 domains of RNA polymerase sigma factors"/>
    <property type="match status" value="1"/>
</dbReference>
<gene>
    <name evidence="9" type="ORF">IV454_18940</name>
</gene>
<dbReference type="PROSITE" id="PS01063">
    <property type="entry name" value="SIGMA70_ECF"/>
    <property type="match status" value="1"/>
</dbReference>
<feature type="domain" description="RNA polymerase sigma factor 70 region 4 type 2" evidence="8">
    <location>
        <begin position="118"/>
        <end position="169"/>
    </location>
</feature>
<name>A0AA48W948_9BURK</name>
<dbReference type="InterPro" id="IPR039425">
    <property type="entry name" value="RNA_pol_sigma-70-like"/>
</dbReference>
<evidence type="ECO:0000256" key="6">
    <source>
        <dbReference type="RuleBase" id="RU000716"/>
    </source>
</evidence>
<dbReference type="Proteomes" id="UP000662888">
    <property type="component" value="Chromosome"/>
</dbReference>
<dbReference type="Pfam" id="PF08281">
    <property type="entry name" value="Sigma70_r4_2"/>
    <property type="match status" value="1"/>
</dbReference>
<dbReference type="Pfam" id="PF04542">
    <property type="entry name" value="Sigma70_r2"/>
    <property type="match status" value="1"/>
</dbReference>
<keyword evidence="3 6" id="KW-0731">Sigma factor</keyword>
<dbReference type="Gene3D" id="1.10.10.10">
    <property type="entry name" value="Winged helix-like DNA-binding domain superfamily/Winged helix DNA-binding domain"/>
    <property type="match status" value="1"/>
</dbReference>
<dbReference type="PANTHER" id="PTHR43133:SF8">
    <property type="entry name" value="RNA POLYMERASE SIGMA FACTOR HI_1459-RELATED"/>
    <property type="match status" value="1"/>
</dbReference>
<organism evidence="9 10">
    <name type="scientific">Massilia antarctica</name>
    <dbReference type="NCBI Taxonomy" id="2765360"/>
    <lineage>
        <taxon>Bacteria</taxon>
        <taxon>Pseudomonadati</taxon>
        <taxon>Pseudomonadota</taxon>
        <taxon>Betaproteobacteria</taxon>
        <taxon>Burkholderiales</taxon>
        <taxon>Oxalobacteraceae</taxon>
        <taxon>Telluria group</taxon>
        <taxon>Massilia</taxon>
    </lineage>
</organism>
<dbReference type="RefSeq" id="WP_206087340.1">
    <property type="nucleotide sequence ID" value="NZ_CP065053.1"/>
</dbReference>